<evidence type="ECO:0000313" key="2">
    <source>
        <dbReference type="EMBL" id="GAQ44622.1"/>
    </source>
</evidence>
<sequence length="608" mass="69846">MCHDNISLNGWTSTPANAGLIFPDKPFIHPPTPIPITDIPFPSTDPLVAKTLESVQSLLPHDTINHSMRVYYYGMILLKQQFPTHPLSPITWALTCLLHDIGTAPTLLTTTNMSFDLHGGILAHHILTSFDCPSDVADAVAEAIIRHQDLGVDGNITFLGQLIQLATIYDNVGEHPQVKNFGELIHEDTRREINERWSREGWCGVFADVLSVEVREKPWCHSTHIVGFEGKGSGRPLEELPVELLQSILAAAPDIKTLEAAVMTGPCLYNAFKGAEEFIVRPVILRQFDTDLLHDVLATHASSKIQDWSIDQAEKFLTPYFARDQHHFVDSMEWKLSQARSINRFDGTVQYFVDRLATKALSIYTFWNGIMSQGVPLTKLERNRISRSLYRFETFCNLYPSWKYALRSDTGKLYIDNFAPWENEQLVCVSESLYTKFILPVFLDPKLSSNRPEPIPQKPWSIFQSYVEAYPESHLFSGLTHIRRFALEKDTDLQQIAQVVRGTRVDGMGVDSFIKDMTRLLGRDESPDLNNFSPEDEEKYIPQPWFRDPDSGPEDIWRWANLWRQRKHFFAAGSAQDLRVWLFVMWDRWRIDELRVLNNPRPWSYGDW</sequence>
<organism evidence="2 3">
    <name type="scientific">Aspergillus niger</name>
    <dbReference type="NCBI Taxonomy" id="5061"/>
    <lineage>
        <taxon>Eukaryota</taxon>
        <taxon>Fungi</taxon>
        <taxon>Dikarya</taxon>
        <taxon>Ascomycota</taxon>
        <taxon>Pezizomycotina</taxon>
        <taxon>Eurotiomycetes</taxon>
        <taxon>Eurotiomycetidae</taxon>
        <taxon>Eurotiales</taxon>
        <taxon>Aspergillaceae</taxon>
        <taxon>Aspergillus</taxon>
        <taxon>Aspergillus subgen. Circumdati</taxon>
    </lineage>
</organism>
<accession>A0A100INT3</accession>
<dbReference type="VEuPathDB" id="FungiDB:ATCC64974_93960"/>
<dbReference type="VEuPathDB" id="FungiDB:M747DRAFT_264739"/>
<dbReference type="Proteomes" id="UP000068243">
    <property type="component" value="Unassembled WGS sequence"/>
</dbReference>
<name>A0A100INT3_ASPNG</name>
<dbReference type="InterPro" id="IPR017771">
    <property type="entry name" value="Cyanamide_hydratase_HD"/>
</dbReference>
<proteinExistence type="predicted"/>
<comment type="caution">
    <text evidence="2">The sequence shown here is derived from an EMBL/GenBank/DDBJ whole genome shotgun (WGS) entry which is preliminary data.</text>
</comment>
<dbReference type="PANTHER" id="PTHR35569:SF8">
    <property type="entry name" value="HYDRATASE, PUTATIVE (AFU_ORTHOLOGUE AFUA_7G06270)-RELATED"/>
    <property type="match status" value="1"/>
</dbReference>
<dbReference type="NCBIfam" id="TIGR03401">
    <property type="entry name" value="cyanamide_fam"/>
    <property type="match status" value="1"/>
</dbReference>
<dbReference type="PANTHER" id="PTHR35569">
    <property type="entry name" value="CYANAMIDE HYDRATASE DDI2-RELATED"/>
    <property type="match status" value="1"/>
</dbReference>
<dbReference type="VEuPathDB" id="FungiDB:An11g09230"/>
<dbReference type="SUPFAM" id="SSF109604">
    <property type="entry name" value="HD-domain/PDEase-like"/>
    <property type="match status" value="1"/>
</dbReference>
<feature type="domain" description="HD" evidence="1">
    <location>
        <begin position="63"/>
        <end position="172"/>
    </location>
</feature>
<evidence type="ECO:0000259" key="1">
    <source>
        <dbReference type="PROSITE" id="PS51831"/>
    </source>
</evidence>
<dbReference type="AlphaFoldDB" id="A0A100INT3"/>
<dbReference type="Gene3D" id="1.10.3210.10">
    <property type="entry name" value="Hypothetical protein af1432"/>
    <property type="match status" value="1"/>
</dbReference>
<dbReference type="VEuPathDB" id="FungiDB:ASPNIDRAFT2_1224871"/>
<evidence type="ECO:0000313" key="3">
    <source>
        <dbReference type="Proteomes" id="UP000068243"/>
    </source>
</evidence>
<dbReference type="CDD" id="cd00077">
    <property type="entry name" value="HDc"/>
    <property type="match status" value="1"/>
</dbReference>
<dbReference type="EMBL" id="BCMY01000013">
    <property type="protein sequence ID" value="GAQ44622.1"/>
    <property type="molecule type" value="Genomic_DNA"/>
</dbReference>
<dbReference type="PROSITE" id="PS51831">
    <property type="entry name" value="HD"/>
    <property type="match status" value="1"/>
</dbReference>
<dbReference type="Pfam" id="PF01966">
    <property type="entry name" value="HD"/>
    <property type="match status" value="1"/>
</dbReference>
<gene>
    <name evidence="2" type="ORF">ABL_07283</name>
</gene>
<dbReference type="InterPro" id="IPR006674">
    <property type="entry name" value="HD_domain"/>
</dbReference>
<dbReference type="OrthoDB" id="5427059at2759"/>
<dbReference type="VEuPathDB" id="FungiDB:M747DRAFT_317149"/>
<protein>
    <submittedName>
        <fullName evidence="2">Cyanamide hydratase family HD domain-containing protein</fullName>
    </submittedName>
</protein>
<dbReference type="InterPro" id="IPR003607">
    <property type="entry name" value="HD/PDEase_dom"/>
</dbReference>
<dbReference type="OMA" id="HAPWEME"/>
<dbReference type="SMART" id="SM00471">
    <property type="entry name" value="HDc"/>
    <property type="match status" value="1"/>
</dbReference>
<reference evidence="3" key="1">
    <citation type="journal article" date="2016" name="Genome Announc.">
        <title>Draft genome sequence of Aspergillus niger strain An76.</title>
        <authorList>
            <person name="Gong W."/>
            <person name="Cheng Z."/>
            <person name="Zhang H."/>
            <person name="Liu L."/>
            <person name="Gao P."/>
            <person name="Wang L."/>
        </authorList>
    </citation>
    <scope>NUCLEOTIDE SEQUENCE [LARGE SCALE GENOMIC DNA]</scope>
    <source>
        <strain evidence="3">An76</strain>
    </source>
</reference>